<dbReference type="Proteomes" id="UP001457282">
    <property type="component" value="Unassembled WGS sequence"/>
</dbReference>
<gene>
    <name evidence="1" type="ORF">M0R45_024514</name>
</gene>
<accession>A0AAW1WUH4</accession>
<organism evidence="1 2">
    <name type="scientific">Rubus argutus</name>
    <name type="common">Southern blackberry</name>
    <dbReference type="NCBI Taxonomy" id="59490"/>
    <lineage>
        <taxon>Eukaryota</taxon>
        <taxon>Viridiplantae</taxon>
        <taxon>Streptophyta</taxon>
        <taxon>Embryophyta</taxon>
        <taxon>Tracheophyta</taxon>
        <taxon>Spermatophyta</taxon>
        <taxon>Magnoliopsida</taxon>
        <taxon>eudicotyledons</taxon>
        <taxon>Gunneridae</taxon>
        <taxon>Pentapetalae</taxon>
        <taxon>rosids</taxon>
        <taxon>fabids</taxon>
        <taxon>Rosales</taxon>
        <taxon>Rosaceae</taxon>
        <taxon>Rosoideae</taxon>
        <taxon>Rosoideae incertae sedis</taxon>
        <taxon>Rubus</taxon>
    </lineage>
</organism>
<dbReference type="EMBL" id="JBEDUW010000005">
    <property type="protein sequence ID" value="KAK9927326.1"/>
    <property type="molecule type" value="Genomic_DNA"/>
</dbReference>
<name>A0AAW1WUH4_RUBAR</name>
<protein>
    <submittedName>
        <fullName evidence="1">Uncharacterized protein</fullName>
    </submittedName>
</protein>
<evidence type="ECO:0000313" key="1">
    <source>
        <dbReference type="EMBL" id="KAK9927326.1"/>
    </source>
</evidence>
<dbReference type="AlphaFoldDB" id="A0AAW1WUH4"/>
<reference evidence="1 2" key="1">
    <citation type="journal article" date="2023" name="G3 (Bethesda)">
        <title>A chromosome-length genome assembly and annotation of blackberry (Rubus argutus, cv. 'Hillquist').</title>
        <authorList>
            <person name="Bruna T."/>
            <person name="Aryal R."/>
            <person name="Dudchenko O."/>
            <person name="Sargent D.J."/>
            <person name="Mead D."/>
            <person name="Buti M."/>
            <person name="Cavallini A."/>
            <person name="Hytonen T."/>
            <person name="Andres J."/>
            <person name="Pham M."/>
            <person name="Weisz D."/>
            <person name="Mascagni F."/>
            <person name="Usai G."/>
            <person name="Natali L."/>
            <person name="Bassil N."/>
            <person name="Fernandez G.E."/>
            <person name="Lomsadze A."/>
            <person name="Armour M."/>
            <person name="Olukolu B."/>
            <person name="Poorten T."/>
            <person name="Britton C."/>
            <person name="Davik J."/>
            <person name="Ashrafi H."/>
            <person name="Aiden E.L."/>
            <person name="Borodovsky M."/>
            <person name="Worthington M."/>
        </authorList>
    </citation>
    <scope>NUCLEOTIDE SEQUENCE [LARGE SCALE GENOMIC DNA]</scope>
    <source>
        <strain evidence="1">PI 553951</strain>
    </source>
</reference>
<evidence type="ECO:0000313" key="2">
    <source>
        <dbReference type="Proteomes" id="UP001457282"/>
    </source>
</evidence>
<keyword evidence="2" id="KW-1185">Reference proteome</keyword>
<proteinExistence type="predicted"/>
<comment type="caution">
    <text evidence="1">The sequence shown here is derived from an EMBL/GenBank/DDBJ whole genome shotgun (WGS) entry which is preliminary data.</text>
</comment>
<sequence length="114" mass="12471">MYEGRSYMGNIRFADKVGDNVTCSFSFASETTKTSSVGQSEGRTPHALLASSAISTPSRLYPRVISLKIRCKPHTISTGSKTLVADSEENHEVLPLQQIYVEIFGPYRINTLGG</sequence>